<reference evidence="1 2" key="1">
    <citation type="journal article" date="2019" name="Mol. Biol. Evol.">
        <title>Blast fungal genomes show frequent chromosomal changes, gene gains and losses, and effector gene turnover.</title>
        <authorList>
            <person name="Gomez Luciano L.B."/>
            <person name="Jason Tsai I."/>
            <person name="Chuma I."/>
            <person name="Tosa Y."/>
            <person name="Chen Y.H."/>
            <person name="Li J.Y."/>
            <person name="Li M.Y."/>
            <person name="Jade Lu M.Y."/>
            <person name="Nakayashiki H."/>
            <person name="Li W.H."/>
        </authorList>
    </citation>
    <scope>NUCLEOTIDE SEQUENCE [LARGE SCALE GENOMIC DNA]</scope>
    <source>
        <strain evidence="1 2">NI907</strain>
    </source>
</reference>
<proteinExistence type="predicted"/>
<dbReference type="AlphaFoldDB" id="A0A6P8AZY5"/>
<evidence type="ECO:0000313" key="2">
    <source>
        <dbReference type="RefSeq" id="XP_030980465.1"/>
    </source>
</evidence>
<protein>
    <submittedName>
        <fullName evidence="2">Uncharacterized protein</fullName>
    </submittedName>
</protein>
<organism evidence="1 2">
    <name type="scientific">Pyricularia grisea</name>
    <name type="common">Crabgrass-specific blast fungus</name>
    <name type="synonym">Magnaporthe grisea</name>
    <dbReference type="NCBI Taxonomy" id="148305"/>
    <lineage>
        <taxon>Eukaryota</taxon>
        <taxon>Fungi</taxon>
        <taxon>Dikarya</taxon>
        <taxon>Ascomycota</taxon>
        <taxon>Pezizomycotina</taxon>
        <taxon>Sordariomycetes</taxon>
        <taxon>Sordariomycetidae</taxon>
        <taxon>Magnaporthales</taxon>
        <taxon>Pyriculariaceae</taxon>
        <taxon>Pyricularia</taxon>
    </lineage>
</organism>
<dbReference type="GeneID" id="41965819"/>
<sequence>MATGSSNRRDDLYARGLAQLQEVEETILMEEENEPETVYNESHQLYETFITNRGNLPRGIPADIVQWLQSYNVSDAADIVRITVRAKNPSNSDADPVFEACCSINQGFMFITYMNRGGWSTDNIYAANHPPRLRVYMSEWIYHTWEFAAKRSGRTGELLPPLSRVVIANINNVQLSGAIEDLKLKTERNDGELFPDDNESPFVTFFGMGLVRAIARALFSMSKSFLRHYPTRIAWRSGGQSYVGEGHGGKDIQLDDRFLIICLAPLVLSAERKKEEMKRMAAAQAAAKSTGQRRQQ</sequence>
<dbReference type="Proteomes" id="UP000515153">
    <property type="component" value="Chromosome VII"/>
</dbReference>
<dbReference type="RefSeq" id="XP_030980465.1">
    <property type="nucleotide sequence ID" value="XM_031130914.1"/>
</dbReference>
<reference evidence="2" key="3">
    <citation type="submission" date="2025-08" db="UniProtKB">
        <authorList>
            <consortium name="RefSeq"/>
        </authorList>
    </citation>
    <scope>IDENTIFICATION</scope>
    <source>
        <strain evidence="2">NI907</strain>
    </source>
</reference>
<accession>A0A6P8AZY5</accession>
<keyword evidence="1" id="KW-1185">Reference proteome</keyword>
<evidence type="ECO:0000313" key="1">
    <source>
        <dbReference type="Proteomes" id="UP000515153"/>
    </source>
</evidence>
<dbReference type="KEGG" id="pgri:PgNI_10940"/>
<reference evidence="2" key="2">
    <citation type="submission" date="2019-10" db="EMBL/GenBank/DDBJ databases">
        <authorList>
            <consortium name="NCBI Genome Project"/>
        </authorList>
    </citation>
    <scope>NUCLEOTIDE SEQUENCE</scope>
    <source>
        <strain evidence="2">NI907</strain>
    </source>
</reference>
<name>A0A6P8AZY5_PYRGI</name>
<gene>
    <name evidence="2" type="ORF">PgNI_10940</name>
</gene>